<comment type="catalytic activity">
    <reaction evidence="9">
        <text>ATP + H2O = ADP + phosphate + H(+)</text>
        <dbReference type="Rhea" id="RHEA:13065"/>
        <dbReference type="ChEBI" id="CHEBI:15377"/>
        <dbReference type="ChEBI" id="CHEBI:15378"/>
        <dbReference type="ChEBI" id="CHEBI:30616"/>
        <dbReference type="ChEBI" id="CHEBI:43474"/>
        <dbReference type="ChEBI" id="CHEBI:456216"/>
    </reaction>
</comment>
<feature type="binding site" evidence="9">
    <location>
        <position position="160"/>
    </location>
    <ligand>
        <name>ATP</name>
        <dbReference type="ChEBI" id="CHEBI:30616"/>
    </ligand>
</feature>
<evidence type="ECO:0000256" key="3">
    <source>
        <dbReference type="ARBA" id="ARBA00022763"/>
    </source>
</evidence>
<dbReference type="GO" id="GO:0005524">
    <property type="term" value="F:ATP binding"/>
    <property type="evidence" value="ECO:0007669"/>
    <property type="project" value="UniProtKB-UniRule"/>
</dbReference>
<evidence type="ECO:0000256" key="8">
    <source>
        <dbReference type="ARBA" id="ARBA00023204"/>
    </source>
</evidence>
<dbReference type="GO" id="GO:0048476">
    <property type="term" value="C:Holliday junction resolvase complex"/>
    <property type="evidence" value="ECO:0007669"/>
    <property type="project" value="UniProtKB-UniRule"/>
</dbReference>
<dbReference type="Gene3D" id="1.10.8.60">
    <property type="match status" value="1"/>
</dbReference>
<dbReference type="InterPro" id="IPR008823">
    <property type="entry name" value="RuvB_wg_C"/>
</dbReference>
<dbReference type="NCBIfam" id="TIGR00635">
    <property type="entry name" value="ruvB"/>
    <property type="match status" value="1"/>
</dbReference>
<dbReference type="Pfam" id="PF05491">
    <property type="entry name" value="WHD_RuvB"/>
    <property type="match status" value="1"/>
</dbReference>
<feature type="binding site" evidence="9">
    <location>
        <position position="51"/>
    </location>
    <ligand>
        <name>ATP</name>
        <dbReference type="ChEBI" id="CHEBI:30616"/>
    </ligand>
</feature>
<evidence type="ECO:0000313" key="11">
    <source>
        <dbReference type="EMBL" id="RMB00273.1"/>
    </source>
</evidence>
<dbReference type="RefSeq" id="WP_121922206.1">
    <property type="nucleotide sequence ID" value="NZ_REFO01000001.1"/>
</dbReference>
<dbReference type="GO" id="GO:0009378">
    <property type="term" value="F:four-way junction helicase activity"/>
    <property type="evidence" value="ECO:0007669"/>
    <property type="project" value="InterPro"/>
</dbReference>
<organism evidence="11 12">
    <name type="scientific">Hydrogenothermus marinus</name>
    <dbReference type="NCBI Taxonomy" id="133270"/>
    <lineage>
        <taxon>Bacteria</taxon>
        <taxon>Pseudomonadati</taxon>
        <taxon>Aquificota</taxon>
        <taxon>Aquificia</taxon>
        <taxon>Aquificales</taxon>
        <taxon>Hydrogenothermaceae</taxon>
        <taxon>Hydrogenothermus</taxon>
    </lineage>
</organism>
<comment type="subunit">
    <text evidence="9">Homohexamer. Forms an RuvA(8)-RuvB(12)-Holliday junction (HJ) complex. HJ DNA is sandwiched between 2 RuvA tetramers; dsDNA enters through RuvA and exits via RuvB. An RuvB hexamer assembles on each DNA strand where it exits the tetramer. Each RuvB hexamer is contacted by two RuvA subunits (via domain III) on 2 adjacent RuvB subunits; this complex drives branch migration. In the full resolvosome a probable DNA-RuvA(4)-RuvB(12)-RuvC(2) complex forms which resolves the HJ.</text>
</comment>
<dbReference type="GO" id="GO:0006310">
    <property type="term" value="P:DNA recombination"/>
    <property type="evidence" value="ECO:0007669"/>
    <property type="project" value="UniProtKB-UniRule"/>
</dbReference>
<feature type="binding site" evidence="9">
    <location>
        <position position="299"/>
    </location>
    <ligand>
        <name>DNA</name>
        <dbReference type="ChEBI" id="CHEBI:16991"/>
    </ligand>
</feature>
<feature type="binding site" evidence="9">
    <location>
        <position position="55"/>
    </location>
    <ligand>
        <name>Mg(2+)</name>
        <dbReference type="ChEBI" id="CHEBI:18420"/>
    </ligand>
</feature>
<evidence type="ECO:0000256" key="5">
    <source>
        <dbReference type="ARBA" id="ARBA00022840"/>
    </source>
</evidence>
<keyword evidence="8 9" id="KW-0234">DNA repair</keyword>
<evidence type="ECO:0000256" key="1">
    <source>
        <dbReference type="ARBA" id="ARBA00022490"/>
    </source>
</evidence>
<dbReference type="InterPro" id="IPR036390">
    <property type="entry name" value="WH_DNA-bd_sf"/>
</dbReference>
<feature type="binding site" evidence="9">
    <location>
        <begin position="117"/>
        <end position="119"/>
    </location>
    <ligand>
        <name>ATP</name>
        <dbReference type="ChEBI" id="CHEBI:30616"/>
    </ligand>
</feature>
<comment type="caution">
    <text evidence="11">The sequence shown here is derived from an EMBL/GenBank/DDBJ whole genome shotgun (WGS) entry which is preliminary data.</text>
</comment>
<dbReference type="HAMAP" id="MF_00016">
    <property type="entry name" value="DNA_HJ_migration_RuvB"/>
    <property type="match status" value="1"/>
</dbReference>
<feature type="region of interest" description="Head domain (RuvB-H)" evidence="9">
    <location>
        <begin position="244"/>
        <end position="317"/>
    </location>
</feature>
<dbReference type="SUPFAM" id="SSF52540">
    <property type="entry name" value="P-loop containing nucleoside triphosphate hydrolases"/>
    <property type="match status" value="1"/>
</dbReference>
<dbReference type="EC" id="3.6.4.-" evidence="9"/>
<comment type="similarity">
    <text evidence="9">Belongs to the RuvB family.</text>
</comment>
<comment type="function">
    <text evidence="9">The RuvA-RuvB-RuvC complex processes Holliday junction (HJ) DNA during genetic recombination and DNA repair, while the RuvA-RuvB complex plays an important role in the rescue of blocked DNA replication forks via replication fork reversal (RFR). RuvA specifically binds to HJ cruciform DNA, conferring on it an open structure. The RuvB hexamer acts as an ATP-dependent pump, pulling dsDNA into and through the RuvAB complex. RuvB forms 2 homohexamers on either side of HJ DNA bound by 1 or 2 RuvA tetramers; 4 subunits per hexamer contact DNA at a time. Coordinated motions by a converter formed by DNA-disengaged RuvB subunits stimulates ATP hydrolysis and nucleotide exchange. Immobilization of the converter enables RuvB to convert the ATP-contained energy into a lever motion, pulling 2 nucleotides of DNA out of the RuvA tetramer per ATP hydrolyzed, thus driving DNA branch migration. The RuvB motors rotate together with the DNA substrate, which together with the progressing nucleotide cycle form the mechanistic basis for DNA recombination by continuous HJ branch migration. Branch migration allows RuvC to scan DNA until it finds its consensus sequence, where it cleaves and resolves cruciform DNA.</text>
</comment>
<dbReference type="GO" id="GO:0005737">
    <property type="term" value="C:cytoplasm"/>
    <property type="evidence" value="ECO:0007669"/>
    <property type="project" value="UniProtKB-SubCell"/>
</dbReference>
<dbReference type="PANTHER" id="PTHR42848">
    <property type="match status" value="1"/>
</dbReference>
<feature type="binding site" evidence="9">
    <location>
        <position position="9"/>
    </location>
    <ligand>
        <name>ATP</name>
        <dbReference type="ChEBI" id="CHEBI:30616"/>
    </ligand>
</feature>
<dbReference type="GO" id="GO:0016887">
    <property type="term" value="F:ATP hydrolysis activity"/>
    <property type="evidence" value="ECO:0007669"/>
    <property type="project" value="RHEA"/>
</dbReference>
<dbReference type="GO" id="GO:0006281">
    <property type="term" value="P:DNA repair"/>
    <property type="evidence" value="ECO:0007669"/>
    <property type="project" value="UniProtKB-UniRule"/>
</dbReference>
<keyword evidence="12" id="KW-1185">Reference proteome</keyword>
<feature type="binding site" evidence="9">
    <location>
        <position position="170"/>
    </location>
    <ligand>
        <name>ATP</name>
        <dbReference type="ChEBI" id="CHEBI:30616"/>
    </ligand>
</feature>
<protein>
    <recommendedName>
        <fullName evidence="9">Holliday junction branch migration complex subunit RuvB</fullName>
        <ecNumber evidence="9">3.6.4.-</ecNumber>
    </recommendedName>
</protein>
<feature type="binding site" evidence="9">
    <location>
        <position position="304"/>
    </location>
    <ligand>
        <name>DNA</name>
        <dbReference type="ChEBI" id="CHEBI:16991"/>
    </ligand>
</feature>
<dbReference type="InterPro" id="IPR036388">
    <property type="entry name" value="WH-like_DNA-bd_sf"/>
</dbReference>
<keyword evidence="7 9" id="KW-0233">DNA recombination</keyword>
<dbReference type="Pfam" id="PF05496">
    <property type="entry name" value="RuvB_N"/>
    <property type="match status" value="1"/>
</dbReference>
<proteinExistence type="inferred from homology"/>
<dbReference type="InterPro" id="IPR027417">
    <property type="entry name" value="P-loop_NTPase"/>
</dbReference>
<feature type="binding site" evidence="9">
    <location>
        <position position="55"/>
    </location>
    <ligand>
        <name>ATP</name>
        <dbReference type="ChEBI" id="CHEBI:30616"/>
    </ligand>
</feature>
<evidence type="ECO:0000256" key="7">
    <source>
        <dbReference type="ARBA" id="ARBA00023172"/>
    </source>
</evidence>
<gene>
    <name evidence="9" type="primary">ruvB</name>
    <name evidence="11" type="ORF">CLV39_0015</name>
</gene>
<accession>A0A3M0CB63</accession>
<keyword evidence="4 9" id="KW-0378">Hydrolase</keyword>
<evidence type="ECO:0000256" key="2">
    <source>
        <dbReference type="ARBA" id="ARBA00022741"/>
    </source>
</evidence>
<evidence type="ECO:0000256" key="9">
    <source>
        <dbReference type="HAMAP-Rule" id="MF_00016"/>
    </source>
</evidence>
<dbReference type="InterPro" id="IPR004605">
    <property type="entry name" value="DNA_helicase_Holl-junc_RuvB"/>
</dbReference>
<evidence type="ECO:0000256" key="6">
    <source>
        <dbReference type="ARBA" id="ARBA00023125"/>
    </source>
</evidence>
<comment type="domain">
    <text evidence="9">Has 3 domains, the large (RuvB-L) and small ATPase (RuvB-S) domains and the C-terminal head (RuvB-H) domain. The head domain binds DNA, while the ATPase domains jointly bind ATP, ADP or are empty depending on the state of the subunit in the translocation cycle. During a single DNA translocation step the structure of each domain remains the same, but their relative positions change.</text>
</comment>
<dbReference type="InterPro" id="IPR003593">
    <property type="entry name" value="AAA+_ATPase"/>
</dbReference>
<reference evidence="11 12" key="1">
    <citation type="submission" date="2018-10" db="EMBL/GenBank/DDBJ databases">
        <title>Genomic Encyclopedia of Archaeal and Bacterial Type Strains, Phase II (KMG-II): from individual species to whole genera.</title>
        <authorList>
            <person name="Goeker M."/>
        </authorList>
    </citation>
    <scope>NUCLEOTIDE SEQUENCE [LARGE SCALE GENOMIC DNA]</scope>
    <source>
        <strain evidence="11 12">VM1</strain>
    </source>
</reference>
<feature type="binding site" evidence="9">
    <location>
        <position position="54"/>
    </location>
    <ligand>
        <name>ATP</name>
        <dbReference type="ChEBI" id="CHEBI:30616"/>
    </ligand>
</feature>
<feature type="domain" description="AAA+ ATPase" evidence="10">
    <location>
        <begin position="40"/>
        <end position="171"/>
    </location>
</feature>
<dbReference type="OrthoDB" id="9804478at2"/>
<evidence type="ECO:0000259" key="10">
    <source>
        <dbReference type="SMART" id="SM00382"/>
    </source>
</evidence>
<dbReference type="Pfam" id="PF17864">
    <property type="entry name" value="AAA_lid_4"/>
    <property type="match status" value="1"/>
</dbReference>
<evidence type="ECO:0000256" key="4">
    <source>
        <dbReference type="ARBA" id="ARBA00022801"/>
    </source>
</evidence>
<keyword evidence="11" id="KW-0347">Helicase</keyword>
<feature type="binding site" evidence="9">
    <location>
        <position position="10"/>
    </location>
    <ligand>
        <name>ATP</name>
        <dbReference type="ChEBI" id="CHEBI:30616"/>
    </ligand>
</feature>
<dbReference type="SMART" id="SM00382">
    <property type="entry name" value="AAA"/>
    <property type="match status" value="1"/>
</dbReference>
<comment type="caution">
    <text evidence="9">Lacks conserved residue(s) required for the propagation of feature annotation.</text>
</comment>
<comment type="subcellular location">
    <subcellularLocation>
        <location evidence="9">Cytoplasm</location>
    </subcellularLocation>
</comment>
<dbReference type="Gene3D" id="1.10.10.10">
    <property type="entry name" value="Winged helix-like DNA-binding domain superfamily/Winged helix DNA-binding domain"/>
    <property type="match status" value="1"/>
</dbReference>
<keyword evidence="5 9" id="KW-0067">ATP-binding</keyword>
<keyword evidence="2 9" id="KW-0547">Nucleotide-binding</keyword>
<dbReference type="InterPro" id="IPR041445">
    <property type="entry name" value="AAA_lid_4"/>
</dbReference>
<dbReference type="CDD" id="cd00009">
    <property type="entry name" value="AAA"/>
    <property type="match status" value="1"/>
</dbReference>
<dbReference type="NCBIfam" id="NF000868">
    <property type="entry name" value="PRK00080.1"/>
    <property type="match status" value="1"/>
</dbReference>
<feature type="region of interest" description="Small ATPAse domain (RuvB-S)" evidence="9">
    <location>
        <begin position="171"/>
        <end position="241"/>
    </location>
</feature>
<dbReference type="EMBL" id="REFO01000001">
    <property type="protein sequence ID" value="RMB00273.1"/>
    <property type="molecule type" value="Genomic_DNA"/>
</dbReference>
<dbReference type="AlphaFoldDB" id="A0A3M0CB63"/>
<dbReference type="Gene3D" id="3.40.50.300">
    <property type="entry name" value="P-loop containing nucleotide triphosphate hydrolases"/>
    <property type="match status" value="1"/>
</dbReference>
<keyword evidence="6 9" id="KW-0238">DNA-binding</keyword>
<keyword evidence="3 9" id="KW-0227">DNA damage</keyword>
<feature type="binding site" evidence="9">
    <location>
        <position position="207"/>
    </location>
    <ligand>
        <name>ATP</name>
        <dbReference type="ChEBI" id="CHEBI:30616"/>
    </ligand>
</feature>
<dbReference type="SUPFAM" id="SSF46785">
    <property type="entry name" value="Winged helix' DNA-binding domain"/>
    <property type="match status" value="1"/>
</dbReference>
<keyword evidence="1 9" id="KW-0963">Cytoplasm</keyword>
<dbReference type="Proteomes" id="UP000280842">
    <property type="component" value="Unassembled WGS sequence"/>
</dbReference>
<sequence>MIEENINQLRPTSLKDYIGQEEVKKQIQVFIEACRKRNQPLDHTLLSGPPGVGKTTLASLIATELGSNITITTGSILNKKSDIAGILSSLNEGDILFIDEIHRMNKAVEEILYPAMEDFKLDILVGKGKSARSIRISLPRFTLIGATTKTGMLSSPLLSRFGIVLHFDFYDEKSLSKIVKNTAKRLNIGITEEACLEIAKRSRGTPRIANNILKRVYDYTVVHGKTEIDLDLALQALNFLGIDEFGLNQKDIFYLKTIIEKFENKPVGIKTISSAINEEIDIIEEIIEPYLIRIGFLKKTPRGRVATEKALKHLAII</sequence>
<dbReference type="PANTHER" id="PTHR42848:SF1">
    <property type="entry name" value="HOLLIDAY JUNCTION BRANCH MIGRATION COMPLEX SUBUNIT RUVB"/>
    <property type="match status" value="1"/>
</dbReference>
<name>A0A3M0CB63_9AQUI</name>
<dbReference type="InterPro" id="IPR008824">
    <property type="entry name" value="RuvB-like_N"/>
</dbReference>
<evidence type="ECO:0000313" key="12">
    <source>
        <dbReference type="Proteomes" id="UP000280842"/>
    </source>
</evidence>
<dbReference type="GO" id="GO:0000400">
    <property type="term" value="F:four-way junction DNA binding"/>
    <property type="evidence" value="ECO:0007669"/>
    <property type="project" value="UniProtKB-UniRule"/>
</dbReference>
<feature type="binding site" evidence="9">
    <location>
        <position position="56"/>
    </location>
    <ligand>
        <name>ATP</name>
        <dbReference type="ChEBI" id="CHEBI:30616"/>
    </ligand>
</feature>